<dbReference type="PRINTS" id="PR00081">
    <property type="entry name" value="GDHRDH"/>
</dbReference>
<accession>A0A914UTA5</accession>
<reference evidence="2" key="1">
    <citation type="submission" date="2022-11" db="UniProtKB">
        <authorList>
            <consortium name="WormBaseParasite"/>
        </authorList>
    </citation>
    <scope>IDENTIFICATION</scope>
</reference>
<dbReference type="GO" id="GO:0016491">
    <property type="term" value="F:oxidoreductase activity"/>
    <property type="evidence" value="ECO:0007669"/>
    <property type="project" value="TreeGrafter"/>
</dbReference>
<dbReference type="WBParaSite" id="PSAMB.scaffold121size75511.g2303.t1">
    <property type="protein sequence ID" value="PSAMB.scaffold121size75511.g2303.t1"/>
    <property type="gene ID" value="PSAMB.scaffold121size75511.g2303"/>
</dbReference>
<evidence type="ECO:0000313" key="2">
    <source>
        <dbReference type="WBParaSite" id="PSAMB.scaffold121size75511.g2303.t1"/>
    </source>
</evidence>
<proteinExistence type="predicted"/>
<dbReference type="Proteomes" id="UP000887566">
    <property type="component" value="Unplaced"/>
</dbReference>
<dbReference type="InterPro" id="IPR036291">
    <property type="entry name" value="NAD(P)-bd_dom_sf"/>
</dbReference>
<dbReference type="PANTHER" id="PTHR43313">
    <property type="entry name" value="SHORT-CHAIN DEHYDROGENASE/REDUCTASE FAMILY 9C"/>
    <property type="match status" value="1"/>
</dbReference>
<keyword evidence="1" id="KW-1185">Reference proteome</keyword>
<dbReference type="Gene3D" id="3.40.50.720">
    <property type="entry name" value="NAD(P)-binding Rossmann-like Domain"/>
    <property type="match status" value="1"/>
</dbReference>
<dbReference type="GO" id="GO:0008202">
    <property type="term" value="P:steroid metabolic process"/>
    <property type="evidence" value="ECO:0007669"/>
    <property type="project" value="TreeGrafter"/>
</dbReference>
<organism evidence="1 2">
    <name type="scientific">Plectus sambesii</name>
    <dbReference type="NCBI Taxonomy" id="2011161"/>
    <lineage>
        <taxon>Eukaryota</taxon>
        <taxon>Metazoa</taxon>
        <taxon>Ecdysozoa</taxon>
        <taxon>Nematoda</taxon>
        <taxon>Chromadorea</taxon>
        <taxon>Plectida</taxon>
        <taxon>Plectina</taxon>
        <taxon>Plectoidea</taxon>
        <taxon>Plectidae</taxon>
        <taxon>Plectus</taxon>
    </lineage>
</organism>
<sequence length="337" mass="37869">MECSCCCAAVYVTIAIAIYFIVQHYLKKLVVPNWDKRHVFVTGCDSGFGHLLALQLAAHKFHVYAGCFTHKGAEELKKKAQSSGIGSKLETIPLDVTSQESVDRAFDVVEKKLGHFGLWGLVNNAGSLGVNGPDDWLTVADYQSVMDINAMGVIRVSQKFKPLVKKAKGRLVTVASVLGRVALKSAGPYCMSKYACEAYMDVLRQEMRHFGVSVHILEPGTFRQTGLLEREMMDRMQENVWKRTSESTKLEYGATFFQKWKEAQDKLVKLLDNGDPQKVADAYFHALTARYPKRRYVIGIDSMLLWIPMSMLPTCIQDWLWALLEKLHGSLVPDAVK</sequence>
<dbReference type="AlphaFoldDB" id="A0A914UTA5"/>
<dbReference type="InterPro" id="IPR002347">
    <property type="entry name" value="SDR_fam"/>
</dbReference>
<dbReference type="Pfam" id="PF00106">
    <property type="entry name" value="adh_short"/>
    <property type="match status" value="1"/>
</dbReference>
<evidence type="ECO:0000313" key="1">
    <source>
        <dbReference type="Proteomes" id="UP000887566"/>
    </source>
</evidence>
<name>A0A914UTA5_9BILA</name>
<protein>
    <submittedName>
        <fullName evidence="2">Uncharacterized protein</fullName>
    </submittedName>
</protein>
<dbReference type="PANTHER" id="PTHR43313:SF1">
    <property type="entry name" value="3BETA-HYDROXYSTEROID DEHYDROGENASE DHS-16"/>
    <property type="match status" value="1"/>
</dbReference>
<dbReference type="SUPFAM" id="SSF51735">
    <property type="entry name" value="NAD(P)-binding Rossmann-fold domains"/>
    <property type="match status" value="1"/>
</dbReference>